<comment type="caution">
    <text evidence="1">The sequence shown here is derived from an EMBL/GenBank/DDBJ whole genome shotgun (WGS) entry which is preliminary data.</text>
</comment>
<dbReference type="Pfam" id="PF07997">
    <property type="entry name" value="DUF1694"/>
    <property type="match status" value="1"/>
</dbReference>
<dbReference type="EMBL" id="LOCM01000010">
    <property type="protein sequence ID" value="PND48256.1"/>
    <property type="molecule type" value="Genomic_DNA"/>
</dbReference>
<accession>A0A2N8LDM7</accession>
<dbReference type="AlphaFoldDB" id="A0A2N8LDM7"/>
<name>A0A2N8LDM7_9STRE</name>
<organism evidence="1 2">
    <name type="scientific">Streptococcus penaeicida</name>
    <dbReference type="NCBI Taxonomy" id="1765960"/>
    <lineage>
        <taxon>Bacteria</taxon>
        <taxon>Bacillati</taxon>
        <taxon>Bacillota</taxon>
        <taxon>Bacilli</taxon>
        <taxon>Lactobacillales</taxon>
        <taxon>Streptococcaceae</taxon>
        <taxon>Streptococcus</taxon>
    </lineage>
</organism>
<evidence type="ECO:0000313" key="1">
    <source>
        <dbReference type="EMBL" id="PND48256.1"/>
    </source>
</evidence>
<dbReference type="InterPro" id="IPR029064">
    <property type="entry name" value="Ribosomal_eL30-like_sf"/>
</dbReference>
<keyword evidence="2" id="KW-1185">Reference proteome</keyword>
<evidence type="ECO:0000313" key="2">
    <source>
        <dbReference type="Proteomes" id="UP000235963"/>
    </source>
</evidence>
<protein>
    <recommendedName>
        <fullName evidence="3">Glycogen synthase</fullName>
    </recommendedName>
</protein>
<reference evidence="1 2" key="1">
    <citation type="submission" date="2015-12" db="EMBL/GenBank/DDBJ databases">
        <title>Streptococcus penaeicida sp. nov.</title>
        <authorList>
            <person name="Gomez-Gil B."/>
            <person name="Morales-Covarrubias M."/>
        </authorList>
    </citation>
    <scope>NUCLEOTIDE SEQUENCE [LARGE SCALE GENOMIC DNA]</scope>
    <source>
        <strain evidence="1 2">CAIM 1838</strain>
    </source>
</reference>
<sequence length="151" mass="17169">MDSLDKKVMQSATGEHRFDPDQQRYYLGTFSERVLLTIPLEGIENDIAKLEFERLLPSLVEKYEPLSLKLSSELESQYQMSYMKMASKKNIATTIVDETGAHSPFALVLHTDHAVNLNETSISSSLNQQGHSTKDKKSKPSFWQNLFGKQD</sequence>
<dbReference type="Gene3D" id="3.30.1330.30">
    <property type="match status" value="1"/>
</dbReference>
<dbReference type="PIRSF" id="PIRSF034303">
    <property type="entry name" value="DUF1694"/>
    <property type="match status" value="1"/>
</dbReference>
<dbReference type="RefSeq" id="WP_102776969.1">
    <property type="nucleotide sequence ID" value="NZ_CBCSGP010000018.1"/>
</dbReference>
<dbReference type="OrthoDB" id="95278at2"/>
<dbReference type="Proteomes" id="UP000235963">
    <property type="component" value="Unassembled WGS sequence"/>
</dbReference>
<dbReference type="SUPFAM" id="SSF160515">
    <property type="entry name" value="YueI-like"/>
    <property type="match status" value="1"/>
</dbReference>
<proteinExistence type="predicted"/>
<dbReference type="InterPro" id="IPR012543">
    <property type="entry name" value="DUF1694"/>
</dbReference>
<gene>
    <name evidence="1" type="ORF">AT575_02230</name>
</gene>
<evidence type="ECO:0008006" key="3">
    <source>
        <dbReference type="Google" id="ProtNLM"/>
    </source>
</evidence>